<dbReference type="PANTHER" id="PTHR39429">
    <property type="entry name" value="LIGHT-INDEPENDENT PROTOCHLOROPHYLLIDE REDUCTASE SUBUNIT N"/>
    <property type="match status" value="1"/>
</dbReference>
<evidence type="ECO:0000313" key="8">
    <source>
        <dbReference type="Proteomes" id="UP000184514"/>
    </source>
</evidence>
<protein>
    <submittedName>
        <fullName evidence="7">Chlorophyllide reductase 52.5 kDa chain</fullName>
        <ecNumber evidence="7">1.3.7.15</ecNumber>
    </submittedName>
</protein>
<evidence type="ECO:0000256" key="3">
    <source>
        <dbReference type="ARBA" id="ARBA00023002"/>
    </source>
</evidence>
<keyword evidence="4" id="KW-0149">Chlorophyll biosynthesis</keyword>
<dbReference type="GO" id="GO:0015979">
    <property type="term" value="P:photosynthesis"/>
    <property type="evidence" value="ECO:0007669"/>
    <property type="project" value="UniProtKB-KW"/>
</dbReference>
<dbReference type="GO" id="GO:0016731">
    <property type="term" value="F:oxidoreductase activity, acting on iron-sulfur proteins as donors, NAD or NADP as acceptor"/>
    <property type="evidence" value="ECO:0007669"/>
    <property type="project" value="InterPro"/>
</dbReference>
<dbReference type="PIRSF" id="PIRSF000163">
    <property type="entry name" value="PCP_ChlB"/>
    <property type="match status" value="1"/>
</dbReference>
<name>A0A1L9NUM2_9RHOB</name>
<comment type="pathway">
    <text evidence="1">Porphyrin-containing compound metabolism; bacteriochlorophyll biosynthesis.</text>
</comment>
<dbReference type="NCBIfam" id="TIGR02015">
    <property type="entry name" value="BchY"/>
    <property type="match status" value="1"/>
</dbReference>
<feature type="domain" description="Nitrogenase/oxidoreductase component 1" evidence="6">
    <location>
        <begin position="102"/>
        <end position="492"/>
    </location>
</feature>
<keyword evidence="8" id="KW-1185">Reference proteome</keyword>
<dbReference type="EMBL" id="MLCB01000162">
    <property type="protein sequence ID" value="OJI92883.1"/>
    <property type="molecule type" value="Genomic_DNA"/>
</dbReference>
<evidence type="ECO:0000256" key="4">
    <source>
        <dbReference type="ARBA" id="ARBA00023171"/>
    </source>
</evidence>
<organism evidence="7 8">
    <name type="scientific">Planktotalea frisia</name>
    <dbReference type="NCBI Taxonomy" id="696762"/>
    <lineage>
        <taxon>Bacteria</taxon>
        <taxon>Pseudomonadati</taxon>
        <taxon>Pseudomonadota</taxon>
        <taxon>Alphaproteobacteria</taxon>
        <taxon>Rhodobacterales</taxon>
        <taxon>Paracoccaceae</taxon>
        <taxon>Planktotalea</taxon>
    </lineage>
</organism>
<dbReference type="GO" id="GO:0016020">
    <property type="term" value="C:membrane"/>
    <property type="evidence" value="ECO:0007669"/>
    <property type="project" value="InterPro"/>
</dbReference>
<dbReference type="Proteomes" id="UP000184514">
    <property type="component" value="Unassembled WGS sequence"/>
</dbReference>
<dbReference type="EC" id="1.3.7.15" evidence="7"/>
<reference evidence="7 8" key="1">
    <citation type="submission" date="2016-10" db="EMBL/GenBank/DDBJ databases">
        <title>Genome sequence of Planktotalea frisia SH6-1.</title>
        <authorList>
            <person name="Poehlein A."/>
            <person name="Bakenhus I."/>
            <person name="Voget S."/>
            <person name="Brinkhoff T."/>
            <person name="Simon M."/>
        </authorList>
    </citation>
    <scope>NUCLEOTIDE SEQUENCE [LARGE SCALE GENOMIC DNA]</scope>
    <source>
        <strain evidence="7 8">SH6-1</strain>
    </source>
</reference>
<evidence type="ECO:0000256" key="5">
    <source>
        <dbReference type="ARBA" id="ARBA00023181"/>
    </source>
</evidence>
<dbReference type="SUPFAM" id="SSF53807">
    <property type="entry name" value="Helical backbone' metal receptor"/>
    <property type="match status" value="1"/>
</dbReference>
<proteinExistence type="predicted"/>
<dbReference type="Pfam" id="PF00148">
    <property type="entry name" value="Oxidored_nitro"/>
    <property type="match status" value="1"/>
</dbReference>
<dbReference type="AlphaFoldDB" id="A0A1L9NUM2"/>
<dbReference type="PANTHER" id="PTHR39429:SF3">
    <property type="entry name" value="LIGHT-INDEPENDENT PROTOCHLOROPHYLLIDE REDUCTASE SUBUNIT N"/>
    <property type="match status" value="1"/>
</dbReference>
<evidence type="ECO:0000256" key="1">
    <source>
        <dbReference type="ARBA" id="ARBA00004800"/>
    </source>
</evidence>
<dbReference type="STRING" id="696762.PFRI_28840"/>
<gene>
    <name evidence="7" type="primary">bchY</name>
    <name evidence="7" type="ORF">PFRI_28840</name>
</gene>
<dbReference type="InterPro" id="IPR000510">
    <property type="entry name" value="Nase/OxRdtase_comp1"/>
</dbReference>
<dbReference type="Gene3D" id="3.40.50.1980">
    <property type="entry name" value="Nitrogenase molybdenum iron protein domain"/>
    <property type="match status" value="2"/>
</dbReference>
<dbReference type="InterPro" id="IPR010245">
    <property type="entry name" value="BchY"/>
</dbReference>
<dbReference type="InterPro" id="IPR050293">
    <property type="entry name" value="LIPOR_BchN/ChlN"/>
</dbReference>
<accession>A0A1L9NUM2</accession>
<evidence type="ECO:0000313" key="7">
    <source>
        <dbReference type="EMBL" id="OJI92883.1"/>
    </source>
</evidence>
<dbReference type="UniPathway" id="UPA00669"/>
<comment type="caution">
    <text evidence="7">The sequence shown here is derived from an EMBL/GenBank/DDBJ whole genome shotgun (WGS) entry which is preliminary data.</text>
</comment>
<sequence length="549" mass="58022">MTDGYEVGYDADGNVQVVAARAPEKAPEDLQMFDMSSPMTFELPSAPEKAPEAVKETALEGGCSAGTDKMEAAARAAGKSEILDQYAADYPQGPHDKPQSMCPAFGSLRVGLRMKRTATILSGSACCVYGLSFVSHFYGARRSVGYVPFNSETLVTGKLFEDIREAVHDIADPEKLDSVIVTNLCVPTASGVPLRLLPKQINGVRIVGIDVPGFGIPTHAEAKDVLAGAMLNYARQEIEAGPVPMPASGKSDRPTVSLLGEMFPADPMVIGQMLAPLGLAAGPVVPCREWRELYAALDCGAVAAIHPFYTASVREFQAAGRPVIGSAPVGMDGTRTWLASIGEAFNLPADQIAATQNQFLPMIKDALAASPIKGTITLSGYEGSELLVARLLIESGADVPYVGTACPKTPWSADDAAWLEAKGVKVKYRASLEDDCAAMEAIRPDLAIGTTPVVQKGKELGIPSLYFTNLISARPLMGAAGAGSLAQVVNAAIGNKDRMAHMREFFEGVGHGDTAGVWEKSPNLQPNFRATNQKKLERAAKAAKAAEMI</sequence>
<dbReference type="GO" id="GO:0030494">
    <property type="term" value="P:bacteriochlorophyll biosynthetic process"/>
    <property type="evidence" value="ECO:0007669"/>
    <property type="project" value="UniProtKB-UniPathway"/>
</dbReference>
<keyword evidence="5" id="KW-0077">Bacteriochlorophyll biosynthesis</keyword>
<dbReference type="CDD" id="cd01980">
    <property type="entry name" value="Chlide_reductase_Y"/>
    <property type="match status" value="1"/>
</dbReference>
<keyword evidence="2" id="KW-0602">Photosynthesis</keyword>
<evidence type="ECO:0000259" key="6">
    <source>
        <dbReference type="Pfam" id="PF00148"/>
    </source>
</evidence>
<dbReference type="InterPro" id="IPR016209">
    <property type="entry name" value="Protochlorophyllide_Rdtase"/>
</dbReference>
<keyword evidence="3 7" id="KW-0560">Oxidoreductase</keyword>
<evidence type="ECO:0000256" key="2">
    <source>
        <dbReference type="ARBA" id="ARBA00022531"/>
    </source>
</evidence>